<gene>
    <name evidence="1" type="ORF">GUJ93_ZPchr0002g24716</name>
</gene>
<evidence type="ECO:0000313" key="2">
    <source>
        <dbReference type="Proteomes" id="UP000729402"/>
    </source>
</evidence>
<keyword evidence="2" id="KW-1185">Reference proteome</keyword>
<reference evidence="1" key="1">
    <citation type="journal article" date="2021" name="bioRxiv">
        <title>Whole Genome Assembly and Annotation of Northern Wild Rice, Zizania palustris L., Supports a Whole Genome Duplication in the Zizania Genus.</title>
        <authorList>
            <person name="Haas M."/>
            <person name="Kono T."/>
            <person name="Macchietto M."/>
            <person name="Millas R."/>
            <person name="McGilp L."/>
            <person name="Shao M."/>
            <person name="Duquette J."/>
            <person name="Hirsch C.N."/>
            <person name="Kimball J."/>
        </authorList>
    </citation>
    <scope>NUCLEOTIDE SEQUENCE</scope>
    <source>
        <tissue evidence="1">Fresh leaf tissue</tissue>
    </source>
</reference>
<reference evidence="1" key="2">
    <citation type="submission" date="2021-02" db="EMBL/GenBank/DDBJ databases">
        <authorList>
            <person name="Kimball J.A."/>
            <person name="Haas M.W."/>
            <person name="Macchietto M."/>
            <person name="Kono T."/>
            <person name="Duquette J."/>
            <person name="Shao M."/>
        </authorList>
    </citation>
    <scope>NUCLEOTIDE SEQUENCE</scope>
    <source>
        <tissue evidence="1">Fresh leaf tissue</tissue>
    </source>
</reference>
<accession>A0A8J5RZT0</accession>
<proteinExistence type="predicted"/>
<evidence type="ECO:0000313" key="1">
    <source>
        <dbReference type="EMBL" id="KAG8060328.1"/>
    </source>
</evidence>
<dbReference type="Proteomes" id="UP000729402">
    <property type="component" value="Unassembled WGS sequence"/>
</dbReference>
<name>A0A8J5RZT0_ZIZPA</name>
<protein>
    <submittedName>
        <fullName evidence="1">Uncharacterized protein</fullName>
    </submittedName>
</protein>
<organism evidence="1 2">
    <name type="scientific">Zizania palustris</name>
    <name type="common">Northern wild rice</name>
    <dbReference type="NCBI Taxonomy" id="103762"/>
    <lineage>
        <taxon>Eukaryota</taxon>
        <taxon>Viridiplantae</taxon>
        <taxon>Streptophyta</taxon>
        <taxon>Embryophyta</taxon>
        <taxon>Tracheophyta</taxon>
        <taxon>Spermatophyta</taxon>
        <taxon>Magnoliopsida</taxon>
        <taxon>Liliopsida</taxon>
        <taxon>Poales</taxon>
        <taxon>Poaceae</taxon>
        <taxon>BOP clade</taxon>
        <taxon>Oryzoideae</taxon>
        <taxon>Oryzeae</taxon>
        <taxon>Zizaniinae</taxon>
        <taxon>Zizania</taxon>
    </lineage>
</organism>
<dbReference type="AlphaFoldDB" id="A0A8J5RZT0"/>
<dbReference type="EMBL" id="JAAALK010000287">
    <property type="protein sequence ID" value="KAG8060328.1"/>
    <property type="molecule type" value="Genomic_DNA"/>
</dbReference>
<dbReference type="OrthoDB" id="274683at2759"/>
<sequence>MEPQPGISTDRRGAGPSTAVSIAASSLNHYDFIFSASSLLHAPLATLLEYSGVVAFGLALNVGVLSLSSSEADRLLSSPQLGMGRPRSGSKAAQVTQTPPLWGTVTTGGGVVLYKAGARLMAIKVGMMTYFDPATNNMISVTIVGFREGDNVVIQVKTSTTDGYDAI</sequence>
<comment type="caution">
    <text evidence="1">The sequence shown here is derived from an EMBL/GenBank/DDBJ whole genome shotgun (WGS) entry which is preliminary data.</text>
</comment>